<evidence type="ECO:0000313" key="2">
    <source>
        <dbReference type="EMBL" id="KAJ9161151.1"/>
    </source>
</evidence>
<feature type="region of interest" description="Disordered" evidence="1">
    <location>
        <begin position="173"/>
        <end position="192"/>
    </location>
</feature>
<protein>
    <submittedName>
        <fullName evidence="2">DUF2457 domain-containing protein</fullName>
    </submittedName>
</protein>
<feature type="compositionally biased region" description="Acidic residues" evidence="1">
    <location>
        <begin position="27"/>
        <end position="40"/>
    </location>
</feature>
<feature type="compositionally biased region" description="Acidic residues" evidence="1">
    <location>
        <begin position="332"/>
        <end position="377"/>
    </location>
</feature>
<dbReference type="Pfam" id="PF10446">
    <property type="entry name" value="DUF2457"/>
    <property type="match status" value="1"/>
</dbReference>
<gene>
    <name evidence="2" type="ORF">NKR19_g2582</name>
</gene>
<feature type="region of interest" description="Disordered" evidence="1">
    <location>
        <begin position="223"/>
        <end position="271"/>
    </location>
</feature>
<dbReference type="AlphaFoldDB" id="A0AA38W286"/>
<feature type="compositionally biased region" description="Basic residues" evidence="1">
    <location>
        <begin position="449"/>
        <end position="458"/>
    </location>
</feature>
<sequence length="734" mass="81338">MDDRAYRYSTTSNVLAWTAHTAKLEPSIEEEAADTDEPPDSYETMSPLSDQFRRTSLRRGSEQHESLLTKALQSHSDDDQPETTSALNCRRRSMTSTTSFASTTDMTCDTGITTPARTSTPSPRLVDAPFTHHVVKHTTVQTAGTNPGEKDPAVQALEKKRCISFACAAKPRSDAKPELPKPTVTVTKPAEQAPPRRTCIKFACPTSKSAKCTPPEHVEEAVAATPIATPAQRKETPSTAVKHRSPSTPRLTPRPLNPRRSSRSPAAVRTSKRWLTADSMDLDSECSRYHAFASEEVEEDDWIRRDQKSGSGRITIDDTLKKENAIRKLGEEVEEEEELEEQLDDEADIQDEDDQGEDDEDDADEDGPDAEYDDDQSADGTTADGGSDGYNTDNEVGFAESDESDDDLDLWTTGLVVNQLTLSGATPVRRRSSLVGEIHSDSSVYGNNNKRRTRARRVPRADTPELPDSTDFVCGTLDEDKPLEEAYVSRVMARRKEKLHPIPQDIDPSFPTSEPEDEAEDLYNHGHHGSDDQMFGEMEELSDGVDRKKRHHKNVSPKRYHSPPPKRQHSPAPKRHHSPAPKARGRSPRRLFDGQSPRRLRSPPPQVVSRSPAASPVVAGQGIGFKPLAARPGLVFTKSLPRTPAVFGAVKARRGRSGTITQENHVRGAIDIVKGLEQKRQRRKEKFYQKYCTRARKNPAQTKRPVPGQGAQRMREVGLTMAGKMGQGNFVLSV</sequence>
<comment type="caution">
    <text evidence="2">The sequence shown here is derived from an EMBL/GenBank/DDBJ whole genome shotgun (WGS) entry which is preliminary data.</text>
</comment>
<feature type="compositionally biased region" description="Basic and acidic residues" evidence="1">
    <location>
        <begin position="522"/>
        <end position="531"/>
    </location>
</feature>
<dbReference type="EMBL" id="JANBVN010000026">
    <property type="protein sequence ID" value="KAJ9161151.1"/>
    <property type="molecule type" value="Genomic_DNA"/>
</dbReference>
<feature type="region of interest" description="Disordered" evidence="1">
    <location>
        <begin position="499"/>
        <end position="616"/>
    </location>
</feature>
<accession>A0AA38W286</accession>
<feature type="region of interest" description="Disordered" evidence="1">
    <location>
        <begin position="25"/>
        <end position="124"/>
    </location>
</feature>
<reference evidence="2" key="1">
    <citation type="submission" date="2022-07" db="EMBL/GenBank/DDBJ databases">
        <title>Fungi with potential for degradation of polypropylene.</title>
        <authorList>
            <person name="Gostincar C."/>
        </authorList>
    </citation>
    <scope>NUCLEOTIDE SEQUENCE</scope>
    <source>
        <strain evidence="2">EXF-13287</strain>
    </source>
</reference>
<feature type="region of interest" description="Disordered" evidence="1">
    <location>
        <begin position="293"/>
        <end position="406"/>
    </location>
</feature>
<dbReference type="Proteomes" id="UP001174691">
    <property type="component" value="Unassembled WGS sequence"/>
</dbReference>
<feature type="compositionally biased region" description="Basic and acidic residues" evidence="1">
    <location>
        <begin position="315"/>
        <end position="331"/>
    </location>
</feature>
<name>A0AA38W286_9PEZI</name>
<feature type="compositionally biased region" description="Low complexity" evidence="1">
    <location>
        <begin position="94"/>
        <end position="124"/>
    </location>
</feature>
<organism evidence="2 3">
    <name type="scientific">Coniochaeta hoffmannii</name>
    <dbReference type="NCBI Taxonomy" id="91930"/>
    <lineage>
        <taxon>Eukaryota</taxon>
        <taxon>Fungi</taxon>
        <taxon>Dikarya</taxon>
        <taxon>Ascomycota</taxon>
        <taxon>Pezizomycotina</taxon>
        <taxon>Sordariomycetes</taxon>
        <taxon>Sordariomycetidae</taxon>
        <taxon>Coniochaetales</taxon>
        <taxon>Coniochaetaceae</taxon>
        <taxon>Coniochaeta</taxon>
    </lineage>
</organism>
<evidence type="ECO:0000256" key="1">
    <source>
        <dbReference type="SAM" id="MobiDB-lite"/>
    </source>
</evidence>
<proteinExistence type="predicted"/>
<feature type="region of interest" description="Disordered" evidence="1">
    <location>
        <begin position="442"/>
        <end position="468"/>
    </location>
</feature>
<evidence type="ECO:0000313" key="3">
    <source>
        <dbReference type="Proteomes" id="UP001174691"/>
    </source>
</evidence>
<dbReference type="InterPro" id="IPR018853">
    <property type="entry name" value="DUF2457"/>
</dbReference>
<keyword evidence="3" id="KW-1185">Reference proteome</keyword>
<feature type="compositionally biased region" description="Basic residues" evidence="1">
    <location>
        <begin position="547"/>
        <end position="589"/>
    </location>
</feature>
<feature type="compositionally biased region" description="Low complexity" evidence="1">
    <location>
        <begin position="607"/>
        <end position="616"/>
    </location>
</feature>